<dbReference type="InterPro" id="IPR045825">
    <property type="entry name" value="RamS"/>
</dbReference>
<gene>
    <name evidence="1" type="ORF">FQU76_00910</name>
</gene>
<evidence type="ECO:0000313" key="2">
    <source>
        <dbReference type="Proteomes" id="UP000320580"/>
    </source>
</evidence>
<proteinExistence type="predicted"/>
<dbReference type="KEGG" id="sqz:FQU76_00910"/>
<sequence length="47" mass="5035">MKEKIMALLDLQALEITEDEAFGDVETGSSLSLLSCGHHSNLSLLAC</sequence>
<dbReference type="Pfam" id="PF19402">
    <property type="entry name" value="RamS"/>
    <property type="match status" value="1"/>
</dbReference>
<reference evidence="1 2" key="1">
    <citation type="submission" date="2019-07" db="EMBL/GenBank/DDBJ databases">
        <authorList>
            <person name="Zhu P."/>
        </authorList>
    </citation>
    <scope>NUCLEOTIDE SEQUENCE [LARGE SCALE GENOMIC DNA]</scope>
    <source>
        <strain evidence="1 2">SSL-25</strain>
    </source>
</reference>
<dbReference type="EMBL" id="CP042266">
    <property type="protein sequence ID" value="QDY75293.1"/>
    <property type="molecule type" value="Genomic_DNA"/>
</dbReference>
<dbReference type="NCBIfam" id="NF033212">
    <property type="entry name" value="SapB_AmfS_lanti"/>
    <property type="match status" value="1"/>
</dbReference>
<keyword evidence="2" id="KW-1185">Reference proteome</keyword>
<evidence type="ECO:0000313" key="1">
    <source>
        <dbReference type="EMBL" id="QDY75293.1"/>
    </source>
</evidence>
<organism evidence="1 2">
    <name type="scientific">Streptomyces qinzhouensis</name>
    <dbReference type="NCBI Taxonomy" id="2599401"/>
    <lineage>
        <taxon>Bacteria</taxon>
        <taxon>Bacillati</taxon>
        <taxon>Actinomycetota</taxon>
        <taxon>Actinomycetes</taxon>
        <taxon>Kitasatosporales</taxon>
        <taxon>Streptomycetaceae</taxon>
        <taxon>Streptomyces</taxon>
    </lineage>
</organism>
<dbReference type="Proteomes" id="UP000320580">
    <property type="component" value="Chromosome"/>
</dbReference>
<accession>A0A5B8JCS7</accession>
<protein>
    <submittedName>
        <fullName evidence="1">SapB/AmfS family lantipeptide</fullName>
    </submittedName>
</protein>
<dbReference type="NCBIfam" id="NF038159">
    <property type="entry name" value="lanthi_III_b"/>
    <property type="match status" value="1"/>
</dbReference>
<name>A0A5B8JCS7_9ACTN</name>
<dbReference type="AlphaFoldDB" id="A0A5B8JCS7"/>